<sequence length="668" mass="73059">MLRHVWIPLRDGTRLAARIWLPEGTDGPVPAVLEYIPYRKNDGTAPRDATLHGRFAQAGYAAVRVDCRGSGDSDGVMLDEYHQQELDDALEVLAWIERQEWSDGQVAIIGKSWGGFNGLQIAALRPPQLRCIVTVCSTDDRYADDVHYAGGCLLASEMLPWASTMLAYNARPGDPAVLGDAWREKWLERLEATVPYAETWLTHQRRDAYWRHGSVCEDPAAIEVPVYAVGGWLDPYRGAVLRLLESLDQAKAPTKALLGPWAHTYPHQAEPGPGLDFQGECVRWFDHWMRGADNGIMDEPRLRAWMPEPAQPGSDREVRPGRWIAEPSWPAPGVEDRRTPLASWADAGPVLLRSTLALGAATGDFLKFGDIPGQYGDQAADDGRSRTFTGPVLTEPVEILGVPSVALRVTADRPQAQLAVRLCEVFPDGASKLVTTGLLNLTHRDGHAEPAPLEPGRAYDVRVPLFAVGHAFGAGNRIRASVSASLWPWMWPSPEAATVELDAAHGELVLPVRDPDPARDAALPPFAPPREGPPHSIESVGIPGARTVTLDHETGEQTLVSTPADGTVTDHADGLTRTGRDLNRFRLTEGDPHSAVVECEREETIGRDGTAADGNDGWATRVHTRSRMTADGDDFLVVNTLRAYEGRGAAERQVFARTWSFSVARDQV</sequence>
<accession>A0A4Y3QWK0</accession>
<dbReference type="AlphaFoldDB" id="A0A4Y3QWK0"/>
<dbReference type="Gene3D" id="1.10.3020.10">
    <property type="entry name" value="alpha-amino acid ester hydrolase ( Helical cap domain)"/>
    <property type="match status" value="1"/>
</dbReference>
<evidence type="ECO:0000259" key="2">
    <source>
        <dbReference type="SMART" id="SM00939"/>
    </source>
</evidence>
<evidence type="ECO:0000313" key="3">
    <source>
        <dbReference type="EMBL" id="GEB49621.1"/>
    </source>
</evidence>
<dbReference type="Proteomes" id="UP000319210">
    <property type="component" value="Unassembled WGS sequence"/>
</dbReference>
<keyword evidence="4" id="KW-1185">Reference proteome</keyword>
<name>A0A4Y3QWK0_STRCI</name>
<dbReference type="InterPro" id="IPR050585">
    <property type="entry name" value="Xaa-Pro_dipeptidyl-ppase/CocE"/>
</dbReference>
<dbReference type="EMBL" id="BJMM01000007">
    <property type="protein sequence ID" value="GEB49621.1"/>
    <property type="molecule type" value="Genomic_DNA"/>
</dbReference>
<organism evidence="3 4">
    <name type="scientific">Streptomyces cacaoi</name>
    <dbReference type="NCBI Taxonomy" id="1898"/>
    <lineage>
        <taxon>Bacteria</taxon>
        <taxon>Bacillati</taxon>
        <taxon>Actinomycetota</taxon>
        <taxon>Actinomycetes</taxon>
        <taxon>Kitasatosporales</taxon>
        <taxon>Streptomycetaceae</taxon>
        <taxon>Streptomyces</taxon>
    </lineage>
</organism>
<gene>
    <name evidence="3" type="ORF">SCA03_21720</name>
</gene>
<evidence type="ECO:0000313" key="4">
    <source>
        <dbReference type="Proteomes" id="UP000319210"/>
    </source>
</evidence>
<evidence type="ECO:0000256" key="1">
    <source>
        <dbReference type="ARBA" id="ARBA00022801"/>
    </source>
</evidence>
<dbReference type="Gene3D" id="3.40.50.1820">
    <property type="entry name" value="alpha/beta hydrolase"/>
    <property type="match status" value="1"/>
</dbReference>
<dbReference type="InterPro" id="IPR013736">
    <property type="entry name" value="Xaa-Pro_dipept_C"/>
</dbReference>
<dbReference type="InterPro" id="IPR008979">
    <property type="entry name" value="Galactose-bd-like_sf"/>
</dbReference>
<dbReference type="InterPro" id="IPR000383">
    <property type="entry name" value="Xaa-Pro-like_dom"/>
</dbReference>
<dbReference type="InterPro" id="IPR029058">
    <property type="entry name" value="AB_hydrolase_fold"/>
</dbReference>
<dbReference type="PANTHER" id="PTHR43056:SF10">
    <property type="entry name" value="COCE_NOND FAMILY, PUTATIVE (AFU_ORTHOLOGUE AFUA_7G00600)-RELATED"/>
    <property type="match status" value="1"/>
</dbReference>
<dbReference type="InterPro" id="IPR005674">
    <property type="entry name" value="CocE/Ser_esterase"/>
</dbReference>
<protein>
    <submittedName>
        <fullName evidence="3">Hydrolase</fullName>
    </submittedName>
</protein>
<dbReference type="SUPFAM" id="SSF53474">
    <property type="entry name" value="alpha/beta-Hydrolases"/>
    <property type="match status" value="1"/>
</dbReference>
<reference evidence="3 4" key="1">
    <citation type="submission" date="2019-06" db="EMBL/GenBank/DDBJ databases">
        <title>Whole genome shotgun sequence of Streptomyces cacaoi subsp. cacaoi NBRC 12748.</title>
        <authorList>
            <person name="Hosoyama A."/>
            <person name="Uohara A."/>
            <person name="Ohji S."/>
            <person name="Ichikawa N."/>
        </authorList>
    </citation>
    <scope>NUCLEOTIDE SEQUENCE [LARGE SCALE GENOMIC DNA]</scope>
    <source>
        <strain evidence="3 4">NBRC 12748</strain>
    </source>
</reference>
<feature type="domain" description="Xaa-Pro dipeptidyl-peptidase C-terminal" evidence="2">
    <location>
        <begin position="282"/>
        <end position="532"/>
    </location>
</feature>
<proteinExistence type="predicted"/>
<dbReference type="Pfam" id="PF08530">
    <property type="entry name" value="PepX_C"/>
    <property type="match status" value="1"/>
</dbReference>
<dbReference type="SMART" id="SM00939">
    <property type="entry name" value="PepX_C"/>
    <property type="match status" value="1"/>
</dbReference>
<dbReference type="NCBIfam" id="TIGR00976">
    <property type="entry name" value="CocE_NonD"/>
    <property type="match status" value="1"/>
</dbReference>
<dbReference type="GO" id="GO:0008239">
    <property type="term" value="F:dipeptidyl-peptidase activity"/>
    <property type="evidence" value="ECO:0007669"/>
    <property type="project" value="InterPro"/>
</dbReference>
<comment type="caution">
    <text evidence="3">The sequence shown here is derived from an EMBL/GenBank/DDBJ whole genome shotgun (WGS) entry which is preliminary data.</text>
</comment>
<dbReference type="Gene3D" id="2.60.120.260">
    <property type="entry name" value="Galactose-binding domain-like"/>
    <property type="match status" value="1"/>
</dbReference>
<dbReference type="PANTHER" id="PTHR43056">
    <property type="entry name" value="PEPTIDASE S9 PROLYL OLIGOPEPTIDASE"/>
    <property type="match status" value="1"/>
</dbReference>
<keyword evidence="1 3" id="KW-0378">Hydrolase</keyword>
<dbReference type="Pfam" id="PF02129">
    <property type="entry name" value="Peptidase_S15"/>
    <property type="match status" value="1"/>
</dbReference>
<dbReference type="SUPFAM" id="SSF49785">
    <property type="entry name" value="Galactose-binding domain-like"/>
    <property type="match status" value="1"/>
</dbReference>